<dbReference type="Proteomes" id="UP001370490">
    <property type="component" value="Unassembled WGS sequence"/>
</dbReference>
<dbReference type="InterPro" id="IPR011990">
    <property type="entry name" value="TPR-like_helical_dom_sf"/>
</dbReference>
<evidence type="ECO:0000313" key="1">
    <source>
        <dbReference type="EMBL" id="KAK6925540.1"/>
    </source>
</evidence>
<keyword evidence="2" id="KW-1185">Reference proteome</keyword>
<organism evidence="1 2">
    <name type="scientific">Dillenia turbinata</name>
    <dbReference type="NCBI Taxonomy" id="194707"/>
    <lineage>
        <taxon>Eukaryota</taxon>
        <taxon>Viridiplantae</taxon>
        <taxon>Streptophyta</taxon>
        <taxon>Embryophyta</taxon>
        <taxon>Tracheophyta</taxon>
        <taxon>Spermatophyta</taxon>
        <taxon>Magnoliopsida</taxon>
        <taxon>eudicotyledons</taxon>
        <taxon>Gunneridae</taxon>
        <taxon>Pentapetalae</taxon>
        <taxon>Dilleniales</taxon>
        <taxon>Dilleniaceae</taxon>
        <taxon>Dillenia</taxon>
    </lineage>
</organism>
<name>A0AAN8V0V6_9MAGN</name>
<protein>
    <recommendedName>
        <fullName evidence="3">Pentatricopeptide repeat-containing protein</fullName>
    </recommendedName>
</protein>
<sequence length="135" mass="14645">MSPSIVVEVLPWCCGNSQLALKFVDFIGSSYPGFNHSSTSFECSDSCFSEAQANIGCPVFDSLYGEAIDGVFDLLIRTYVQARKVREAAEAFWVLKQRSICPPINVCNILLSGLVKVDWVDLAWEIDGGVVGSGA</sequence>
<evidence type="ECO:0000313" key="2">
    <source>
        <dbReference type="Proteomes" id="UP001370490"/>
    </source>
</evidence>
<comment type="caution">
    <text evidence="1">The sequence shown here is derived from an EMBL/GenBank/DDBJ whole genome shotgun (WGS) entry which is preliminary data.</text>
</comment>
<dbReference type="EMBL" id="JBAMMX010000015">
    <property type="protein sequence ID" value="KAK6925540.1"/>
    <property type="molecule type" value="Genomic_DNA"/>
</dbReference>
<dbReference type="Gene3D" id="1.25.40.10">
    <property type="entry name" value="Tetratricopeptide repeat domain"/>
    <property type="match status" value="1"/>
</dbReference>
<evidence type="ECO:0008006" key="3">
    <source>
        <dbReference type="Google" id="ProtNLM"/>
    </source>
</evidence>
<proteinExistence type="predicted"/>
<dbReference type="AlphaFoldDB" id="A0AAN8V0V6"/>
<reference evidence="1 2" key="1">
    <citation type="submission" date="2023-12" db="EMBL/GenBank/DDBJ databases">
        <title>A high-quality genome assembly for Dillenia turbinata (Dilleniales).</title>
        <authorList>
            <person name="Chanderbali A."/>
        </authorList>
    </citation>
    <scope>NUCLEOTIDE SEQUENCE [LARGE SCALE GENOMIC DNA]</scope>
    <source>
        <strain evidence="1">LSX21</strain>
        <tissue evidence="1">Leaf</tissue>
    </source>
</reference>
<gene>
    <name evidence="1" type="ORF">RJ641_007259</name>
</gene>
<accession>A0AAN8V0V6</accession>